<dbReference type="EMBL" id="QGUI02000197">
    <property type="protein sequence ID" value="MFO7193337.1"/>
    <property type="molecule type" value="Genomic_DNA"/>
</dbReference>
<name>A0ABD6FK46_9PSEU</name>
<protein>
    <recommendedName>
        <fullName evidence="3">Coagulation factor 5/8 type domain-containing protein</fullName>
    </recommendedName>
</protein>
<organism evidence="1 2">
    <name type="scientific">Thermocrispum agreste</name>
    <dbReference type="NCBI Taxonomy" id="37925"/>
    <lineage>
        <taxon>Bacteria</taxon>
        <taxon>Bacillati</taxon>
        <taxon>Actinomycetota</taxon>
        <taxon>Actinomycetes</taxon>
        <taxon>Pseudonocardiales</taxon>
        <taxon>Pseudonocardiaceae</taxon>
        <taxon>Thermocrispum</taxon>
    </lineage>
</organism>
<gene>
    <name evidence="1" type="ORF">DIU77_013930</name>
</gene>
<dbReference type="Proteomes" id="UP000249324">
    <property type="component" value="Unassembled WGS sequence"/>
</dbReference>
<evidence type="ECO:0000313" key="2">
    <source>
        <dbReference type="Proteomes" id="UP000249324"/>
    </source>
</evidence>
<evidence type="ECO:0008006" key="3">
    <source>
        <dbReference type="Google" id="ProtNLM"/>
    </source>
</evidence>
<reference evidence="1 2" key="1">
    <citation type="journal article" date="2021" name="BMC Genomics">
        <title>Genome-resolved metagenome and metatranscriptome analyses of thermophilic composting reveal key bacterial players and their metabolic interactions.</title>
        <authorList>
            <person name="Braga L.P.P."/>
            <person name="Pereira R.V."/>
            <person name="Martins L.F."/>
            <person name="Moura L.M.S."/>
            <person name="Sanchez F.B."/>
            <person name="Patane J.S.L."/>
            <person name="da Silva A.M."/>
            <person name="Setubal J.C."/>
        </authorList>
    </citation>
    <scope>NUCLEOTIDE SEQUENCE [LARGE SCALE GENOMIC DNA]</scope>
    <source>
        <strain evidence="1">ZC4RG45</strain>
    </source>
</reference>
<dbReference type="Gene3D" id="3.20.20.140">
    <property type="entry name" value="Metal-dependent hydrolases"/>
    <property type="match status" value="1"/>
</dbReference>
<dbReference type="AlphaFoldDB" id="A0ABD6FK46"/>
<sequence length="556" mass="61435">MSVRLISGLRVAAALTFTAVLLGGWSLSQETQRAATASDQPEAEVNVEGFAFDDNELGKPVHGLFQSHNHHWSYKGFGQGPFCGKTFDVEGITKAMVDCPEHEPFGIPAWFEQLASGQSLLTPHSTTGWPTFTDWPRPDSATHNATYYKGIERAWRAGVRLYVDHLVTNRGLCMIYTPRRASCDEMDAIRAQAQEARAFEAYVDAKSGGPGKGWYRIVGSPQEAREVIAEGKMAVILGIETSEPFGCSRKLGKPQCTKEDIDRGLDEVYDLGVRSMFLCHKYDNALCGVRFDSGTNGVVVNLGNFITTGQFWQAETCTGPHHDNTIPPADAGVLALLWSKLQGVVDPVTLPIYPKAPHCNKLGLTELGKYALEGMMKRGMIVELDHQSVKAADETLKVLEEHNYSGVISGHDWMDQGYYERVAKLGGMITPIVEPHGHTADIWRKVKAVADPRYQFGFGFGLDQNGLHLSLPKAGESPRIEYPFTSYDGKAKLHKQIWGKRAWDFNTDGLAHEGLTPDWLEAVRLEAGADAEEFVADMVNGAEAYLQMWERAQQGR</sequence>
<dbReference type="SUPFAM" id="SSF51556">
    <property type="entry name" value="Metallo-dependent hydrolases"/>
    <property type="match status" value="1"/>
</dbReference>
<evidence type="ECO:0000313" key="1">
    <source>
        <dbReference type="EMBL" id="MFO7193337.1"/>
    </source>
</evidence>
<accession>A0ABD6FK46</accession>
<dbReference type="InterPro" id="IPR032466">
    <property type="entry name" value="Metal_Hydrolase"/>
</dbReference>
<proteinExistence type="predicted"/>
<comment type="caution">
    <text evidence="1">The sequence shown here is derived from an EMBL/GenBank/DDBJ whole genome shotgun (WGS) entry which is preliminary data.</text>
</comment>